<dbReference type="KEGG" id="cpas:Clopa_0591"/>
<evidence type="ECO:0000313" key="2">
    <source>
        <dbReference type="Proteomes" id="UP000013523"/>
    </source>
</evidence>
<dbReference type="PATRIC" id="fig|86416.3.peg.572"/>
<proteinExistence type="predicted"/>
<name>R4K535_CLOPA</name>
<dbReference type="HOGENOM" id="CLU_349761_0_0_9"/>
<gene>
    <name evidence="1" type="ORF">Clopa_0591</name>
</gene>
<dbReference type="STRING" id="86416.Clopa_0591"/>
<dbReference type="RefSeq" id="WP_015613965.1">
    <property type="nucleotide sequence ID" value="NC_021182.1"/>
</dbReference>
<dbReference type="eggNOG" id="COG4926">
    <property type="taxonomic scope" value="Bacteria"/>
</dbReference>
<accession>R4K535</accession>
<sequence length="939" mass="100027">MYNVSQNFLNVIKQNGRTFKATVNVRGTIFDNNNITEIDLEENVNPTESFMIGGVGSSKLEVTLLNVPSSLILENAPVTATISLLVNGSYDDVPLGVFTVDEVDINKNSTKLTCYDNMILLEQAYFSDLSYPNSINAVAQDICSKAGVQLATVLPNTQINKIDGYTYREAVSFIASFLGGFARFNRVGQLEITTYNDSGVSLDKNNYFPNFTTSQNLFTIGKLTCKAGSTTDSNGNSIDNILTAGTNGNEVQFENPLMTQDQLNSIYNVLKNLSYMPYSMDWQGNQALQAGDKITITDLQGNVYNTLLMDNKITYKGAITATASAVGKTQTGQNFSSSGGISNTVNRIVTEQANIKVLLANTATIEDLTATNAKIDNLVVGTAQISDLAVTTAKIAYEAVGTSQIANLAVGTAQIQTGAITNALISTAAVGTIQIADGSITDAKIVDLTANKITAGTLSVERLEIRGTNTSIVYALNNITGALQSQNVDTLNGEIVTPRTITTDKIVANAITANEIASHTITANEMVANTITASSGIIASIDAGKITTGTLDASLINVINLNASSITSGAINSITITSTSGNSKLTINGASLIGTINGVKGLDIGDHSIGFQDYSNTGAVAAGMFLSYGSDATNANTTGLCIGTAKGFLGFGKEAADGSNITTDFLINYGYNPNGVQEKFIYYGNINMQQWGIYNVQYLSGGGGNIGIGVGWSNGFKNILKIAGGTGKFVLAGDQSSDQWSDFYGNINFNGWTIRGIKEIQDNASMSGGTITINPGNSGGGASFDSGGINFYRPTYFNGWDVGLIANLSCSSLYVSGAKNRIVTTDHYGTRALNAYEMTECYFGDMKRNNIVNGICVVNLDPMFLETVNSNEQYEVFVSPYGNGNVWVDPGEMYPNYFIVRGSADIPFVWEIKVKQRDFENTRMESVEVDTSTVVKQAS</sequence>
<dbReference type="OrthoDB" id="1656063at2"/>
<dbReference type="AlphaFoldDB" id="R4K535"/>
<evidence type="ECO:0000313" key="1">
    <source>
        <dbReference type="EMBL" id="AGK95639.1"/>
    </source>
</evidence>
<reference evidence="1 2" key="1">
    <citation type="submission" date="2012-01" db="EMBL/GenBank/DDBJ databases">
        <title>Complete sequence of chromosome of Clostridium pasteurianum BC1.</title>
        <authorList>
            <consortium name="US DOE Joint Genome Institute"/>
            <person name="Lucas S."/>
            <person name="Han J."/>
            <person name="Lapidus A."/>
            <person name="Cheng J.-F."/>
            <person name="Goodwin L."/>
            <person name="Pitluck S."/>
            <person name="Peters L."/>
            <person name="Mikhailova N."/>
            <person name="Teshima H."/>
            <person name="Detter J.C."/>
            <person name="Han C."/>
            <person name="Tapia R."/>
            <person name="Land M."/>
            <person name="Hauser L."/>
            <person name="Kyrpides N."/>
            <person name="Ivanova N."/>
            <person name="Pagani I."/>
            <person name="Dunn J."/>
            <person name="Taghavi S."/>
            <person name="Francis A."/>
            <person name="van der Lelie D."/>
            <person name="Woyke T."/>
        </authorList>
    </citation>
    <scope>NUCLEOTIDE SEQUENCE [LARGE SCALE GENOMIC DNA]</scope>
    <source>
        <strain evidence="1 2">BC1</strain>
    </source>
</reference>
<dbReference type="Proteomes" id="UP000013523">
    <property type="component" value="Chromosome"/>
</dbReference>
<evidence type="ECO:0008006" key="3">
    <source>
        <dbReference type="Google" id="ProtNLM"/>
    </source>
</evidence>
<organism evidence="1 2">
    <name type="scientific">Clostridium pasteurianum BC1</name>
    <dbReference type="NCBI Taxonomy" id="86416"/>
    <lineage>
        <taxon>Bacteria</taxon>
        <taxon>Bacillati</taxon>
        <taxon>Bacillota</taxon>
        <taxon>Clostridia</taxon>
        <taxon>Eubacteriales</taxon>
        <taxon>Clostridiaceae</taxon>
        <taxon>Clostridium</taxon>
    </lineage>
</organism>
<dbReference type="EMBL" id="CP003261">
    <property type="protein sequence ID" value="AGK95639.1"/>
    <property type="molecule type" value="Genomic_DNA"/>
</dbReference>
<keyword evidence="2" id="KW-1185">Reference proteome</keyword>
<protein>
    <recommendedName>
        <fullName evidence="3">Phage minor structural protein</fullName>
    </recommendedName>
</protein>